<dbReference type="AlphaFoldDB" id="A0A9Q8VF51"/>
<dbReference type="Pfam" id="PF01419">
    <property type="entry name" value="Jacalin"/>
    <property type="match status" value="1"/>
</dbReference>
<name>A0A9Q8VF51_9HYPO</name>
<dbReference type="Proteomes" id="UP000829364">
    <property type="component" value="Chromosome 12"/>
</dbReference>
<dbReference type="SUPFAM" id="SSF51101">
    <property type="entry name" value="Mannose-binding lectins"/>
    <property type="match status" value="1"/>
</dbReference>
<organism evidence="2 3">
    <name type="scientific">Purpureocillium takamizusanense</name>
    <dbReference type="NCBI Taxonomy" id="2060973"/>
    <lineage>
        <taxon>Eukaryota</taxon>
        <taxon>Fungi</taxon>
        <taxon>Dikarya</taxon>
        <taxon>Ascomycota</taxon>
        <taxon>Pezizomycotina</taxon>
        <taxon>Sordariomycetes</taxon>
        <taxon>Hypocreomycetidae</taxon>
        <taxon>Hypocreales</taxon>
        <taxon>Ophiocordycipitaceae</taxon>
        <taxon>Purpureocillium</taxon>
    </lineage>
</organism>
<dbReference type="RefSeq" id="XP_047848116.1">
    <property type="nucleotide sequence ID" value="XM_047992103.1"/>
</dbReference>
<gene>
    <name evidence="2" type="ORF">JDV02_010368</name>
</gene>
<evidence type="ECO:0000313" key="3">
    <source>
        <dbReference type="Proteomes" id="UP000829364"/>
    </source>
</evidence>
<dbReference type="SMART" id="SM00915">
    <property type="entry name" value="Jacalin"/>
    <property type="match status" value="1"/>
</dbReference>
<dbReference type="OrthoDB" id="4866405at2759"/>
<evidence type="ECO:0000259" key="1">
    <source>
        <dbReference type="SMART" id="SM00915"/>
    </source>
</evidence>
<dbReference type="GeneID" id="72072312"/>
<reference evidence="2" key="1">
    <citation type="submission" date="2021-11" db="EMBL/GenBank/DDBJ databases">
        <title>Purpureocillium_takamizusanense_genome.</title>
        <authorList>
            <person name="Nguyen N.-H."/>
        </authorList>
    </citation>
    <scope>NUCLEOTIDE SEQUENCE</scope>
    <source>
        <strain evidence="2">PT3</strain>
    </source>
</reference>
<dbReference type="Gene3D" id="2.100.10.30">
    <property type="entry name" value="Jacalin-like lectin domain"/>
    <property type="match status" value="1"/>
</dbReference>
<evidence type="ECO:0000313" key="2">
    <source>
        <dbReference type="EMBL" id="UNI24635.1"/>
    </source>
</evidence>
<dbReference type="EMBL" id="CP086365">
    <property type="protein sequence ID" value="UNI24635.1"/>
    <property type="molecule type" value="Genomic_DNA"/>
</dbReference>
<feature type="domain" description="Jacalin-type lectin" evidence="1">
    <location>
        <begin position="34"/>
        <end position="157"/>
    </location>
</feature>
<dbReference type="KEGG" id="ptkz:JDV02_010368"/>
<protein>
    <recommendedName>
        <fullName evidence="1">Jacalin-type lectin domain-containing protein</fullName>
    </recommendedName>
</protein>
<proteinExistence type="predicted"/>
<sequence length="165" mass="19000">MPTHVQIALHREIFSGPWGRHTTYADWTEEKPFGIHQHDERITALYLRGWDDVDCVQIKYDDRWGYHYGSETGGAPQHLDLAKDEYVESIDVRYGHKLGMVKFVTNKEREVQVGKERHGFVWGTAERGGCELTSVNVTKYEAHTPPGCEGIIFGFRSRWTLPPLV</sequence>
<keyword evidence="3" id="KW-1185">Reference proteome</keyword>
<dbReference type="InterPro" id="IPR001229">
    <property type="entry name" value="Jacalin-like_lectin_dom"/>
</dbReference>
<accession>A0A9Q8VF51</accession>
<dbReference type="InterPro" id="IPR036404">
    <property type="entry name" value="Jacalin-like_lectin_dom_sf"/>
</dbReference>